<dbReference type="EMBL" id="BAAAVI010000091">
    <property type="protein sequence ID" value="GAA2907598.1"/>
    <property type="molecule type" value="Genomic_DNA"/>
</dbReference>
<evidence type="ECO:0000256" key="1">
    <source>
        <dbReference type="SAM" id="MobiDB-lite"/>
    </source>
</evidence>
<sequence>MEIVIAVLFVALVLFGVDRLMLWLEGRGHVNWRRTGRPDLSAEPTIGLDGLLSDPVQERTRRP</sequence>
<evidence type="ECO:0000313" key="3">
    <source>
        <dbReference type="Proteomes" id="UP001500831"/>
    </source>
</evidence>
<protein>
    <submittedName>
        <fullName evidence="2">Uncharacterized protein</fullName>
    </submittedName>
</protein>
<proteinExistence type="predicted"/>
<keyword evidence="3" id="KW-1185">Reference proteome</keyword>
<organism evidence="2 3">
    <name type="scientific">Streptosporangium fragile</name>
    <dbReference type="NCBI Taxonomy" id="46186"/>
    <lineage>
        <taxon>Bacteria</taxon>
        <taxon>Bacillati</taxon>
        <taxon>Actinomycetota</taxon>
        <taxon>Actinomycetes</taxon>
        <taxon>Streptosporangiales</taxon>
        <taxon>Streptosporangiaceae</taxon>
        <taxon>Streptosporangium</taxon>
    </lineage>
</organism>
<reference evidence="2 3" key="1">
    <citation type="journal article" date="2019" name="Int. J. Syst. Evol. Microbiol.">
        <title>The Global Catalogue of Microorganisms (GCM) 10K type strain sequencing project: providing services to taxonomists for standard genome sequencing and annotation.</title>
        <authorList>
            <consortium name="The Broad Institute Genomics Platform"/>
            <consortium name="The Broad Institute Genome Sequencing Center for Infectious Disease"/>
            <person name="Wu L."/>
            <person name="Ma J."/>
        </authorList>
    </citation>
    <scope>NUCLEOTIDE SEQUENCE [LARGE SCALE GENOMIC DNA]</scope>
    <source>
        <strain evidence="2 3">JCM 6242</strain>
    </source>
</reference>
<name>A0ABN3WAQ7_9ACTN</name>
<evidence type="ECO:0000313" key="2">
    <source>
        <dbReference type="EMBL" id="GAA2907598.1"/>
    </source>
</evidence>
<dbReference type="RefSeq" id="WP_344981212.1">
    <property type="nucleotide sequence ID" value="NZ_BAAAVI010000091.1"/>
</dbReference>
<feature type="region of interest" description="Disordered" evidence="1">
    <location>
        <begin position="43"/>
        <end position="63"/>
    </location>
</feature>
<comment type="caution">
    <text evidence="2">The sequence shown here is derived from an EMBL/GenBank/DDBJ whole genome shotgun (WGS) entry which is preliminary data.</text>
</comment>
<dbReference type="Proteomes" id="UP001500831">
    <property type="component" value="Unassembled WGS sequence"/>
</dbReference>
<accession>A0ABN3WAQ7</accession>
<gene>
    <name evidence="2" type="ORF">GCM10010517_74020</name>
</gene>